<gene>
    <name evidence="1" type="ORF">PECUL_23A017232</name>
</gene>
<reference evidence="1" key="1">
    <citation type="submission" date="2022-03" db="EMBL/GenBank/DDBJ databases">
        <authorList>
            <person name="Alioto T."/>
            <person name="Alioto T."/>
            <person name="Gomez Garrido J."/>
        </authorList>
    </citation>
    <scope>NUCLEOTIDE SEQUENCE</scope>
</reference>
<keyword evidence="2" id="KW-1185">Reference proteome</keyword>
<protein>
    <submittedName>
        <fullName evidence="1">Uncharacterized protein</fullName>
    </submittedName>
</protein>
<evidence type="ECO:0000313" key="1">
    <source>
        <dbReference type="EMBL" id="CAH2221536.1"/>
    </source>
</evidence>
<sequence length="118" mass="13265">MAELEERVEMVVTAHNHLADYTLELQHRIAELEFTVEDLPNRSHQNYLRLQAIPEGAGDGDLKSWLLAFCALCPPTYMTTYGRSIESTESDSTDGRKVSFGRWGCWGPQNGVSLTVFS</sequence>
<dbReference type="Proteomes" id="UP001295444">
    <property type="component" value="Chromosome 01"/>
</dbReference>
<evidence type="ECO:0000313" key="2">
    <source>
        <dbReference type="Proteomes" id="UP001295444"/>
    </source>
</evidence>
<dbReference type="EMBL" id="OW240912">
    <property type="protein sequence ID" value="CAH2221536.1"/>
    <property type="molecule type" value="Genomic_DNA"/>
</dbReference>
<dbReference type="AlphaFoldDB" id="A0AAD1VNM1"/>
<accession>A0AAD1VNM1</accession>
<organism evidence="1 2">
    <name type="scientific">Pelobates cultripes</name>
    <name type="common">Western spadefoot toad</name>
    <dbReference type="NCBI Taxonomy" id="61616"/>
    <lineage>
        <taxon>Eukaryota</taxon>
        <taxon>Metazoa</taxon>
        <taxon>Chordata</taxon>
        <taxon>Craniata</taxon>
        <taxon>Vertebrata</taxon>
        <taxon>Euteleostomi</taxon>
        <taxon>Amphibia</taxon>
        <taxon>Batrachia</taxon>
        <taxon>Anura</taxon>
        <taxon>Pelobatoidea</taxon>
        <taxon>Pelobatidae</taxon>
        <taxon>Pelobates</taxon>
    </lineage>
</organism>
<proteinExistence type="predicted"/>
<name>A0AAD1VNM1_PELCU</name>